<accession>A0ABQ0BEY1</accession>
<keyword evidence="1" id="KW-1133">Transmembrane helix</keyword>
<keyword evidence="1" id="KW-0472">Membrane</keyword>
<dbReference type="PANTHER" id="PTHR41309:SF2">
    <property type="entry name" value="MEMBRANE PROTEIN"/>
    <property type="match status" value="1"/>
</dbReference>
<dbReference type="InterPro" id="IPR025699">
    <property type="entry name" value="ABC2_memb-like"/>
</dbReference>
<feature type="transmembrane region" description="Helical" evidence="1">
    <location>
        <begin position="87"/>
        <end position="112"/>
    </location>
</feature>
<dbReference type="Proteomes" id="UP001600943">
    <property type="component" value="Unassembled WGS sequence"/>
</dbReference>
<gene>
    <name evidence="2" type="ORF">K040078D81_41260</name>
</gene>
<feature type="transmembrane region" description="Helical" evidence="1">
    <location>
        <begin position="119"/>
        <end position="139"/>
    </location>
</feature>
<dbReference type="RefSeq" id="WP_390408101.1">
    <property type="nucleotide sequence ID" value="NZ_BAABYW010000001.1"/>
</dbReference>
<proteinExistence type="predicted"/>
<protein>
    <recommendedName>
        <fullName evidence="4">ABC-2 transporter permease</fullName>
    </recommendedName>
</protein>
<feature type="transmembrane region" description="Helical" evidence="1">
    <location>
        <begin position="188"/>
        <end position="209"/>
    </location>
</feature>
<reference evidence="2 3" key="1">
    <citation type="submission" date="2024-04" db="EMBL/GenBank/DDBJ databases">
        <title>Defined microbial consortia suppress multidrug-resistant proinflammatory Enterobacteriaceae via ecological control.</title>
        <authorList>
            <person name="Furuichi M."/>
            <person name="Kawaguchi T."/>
            <person name="Pust M."/>
            <person name="Yasuma K."/>
            <person name="Plichta D."/>
            <person name="Hasegawa N."/>
            <person name="Ohya T."/>
            <person name="Bhattarai S."/>
            <person name="Sasajima S."/>
            <person name="Aoto Y."/>
            <person name="Tuganbaev T."/>
            <person name="Yaginuma M."/>
            <person name="Ueda M."/>
            <person name="Okahashi N."/>
            <person name="Amafuji K."/>
            <person name="Kiridooshi Y."/>
            <person name="Sugita K."/>
            <person name="Strazar M."/>
            <person name="Skelly A."/>
            <person name="Suda W."/>
            <person name="Hattori M."/>
            <person name="Nakamoto N."/>
            <person name="Caballero S."/>
            <person name="Norman J."/>
            <person name="Olle B."/>
            <person name="Tanoue T."/>
            <person name="Arita M."/>
            <person name="Bucci V."/>
            <person name="Atarashi K."/>
            <person name="Xavier R."/>
            <person name="Honda K."/>
        </authorList>
    </citation>
    <scope>NUCLEOTIDE SEQUENCE [LARGE SCALE GENOMIC DNA]</scope>
    <source>
        <strain evidence="3">k04-0078-D8-1</strain>
    </source>
</reference>
<comment type="caution">
    <text evidence="2">The sequence shown here is derived from an EMBL/GenBank/DDBJ whole genome shotgun (WGS) entry which is preliminary data.</text>
</comment>
<feature type="transmembrane region" description="Helical" evidence="1">
    <location>
        <begin position="145"/>
        <end position="167"/>
    </location>
</feature>
<organism evidence="2 3">
    <name type="scientific">Blautia hominis</name>
    <dbReference type="NCBI Taxonomy" id="2025493"/>
    <lineage>
        <taxon>Bacteria</taxon>
        <taxon>Bacillati</taxon>
        <taxon>Bacillota</taxon>
        <taxon>Clostridia</taxon>
        <taxon>Lachnospirales</taxon>
        <taxon>Lachnospiraceae</taxon>
        <taxon>Blautia</taxon>
    </lineage>
</organism>
<dbReference type="Pfam" id="PF13346">
    <property type="entry name" value="ABC2_membrane_5"/>
    <property type="match status" value="1"/>
</dbReference>
<evidence type="ECO:0008006" key="4">
    <source>
        <dbReference type="Google" id="ProtNLM"/>
    </source>
</evidence>
<name>A0ABQ0BEY1_9FIRM</name>
<dbReference type="EMBL" id="BAABYW010000001">
    <property type="protein sequence ID" value="GAA6410009.1"/>
    <property type="molecule type" value="Genomic_DNA"/>
</dbReference>
<evidence type="ECO:0000313" key="3">
    <source>
        <dbReference type="Proteomes" id="UP001600943"/>
    </source>
</evidence>
<feature type="transmembrane region" description="Helical" evidence="1">
    <location>
        <begin position="21"/>
        <end position="48"/>
    </location>
</feature>
<sequence length="214" mass="23822">MKGLLTKDLLTIQKKYGMKRLVMDIAIIIALMIVLEGTGAIYISFLLIPLEVTSMVISLTTCDEQWKWGKYAISLPISKTQIVKSRYVFAGSMALIGLGVALLVNAISYFCFPAYRFGFYSFIAIASFCVTLIFLSFTLPSNYSLGVNAGFAAMIILVVLLVVLGIWSKLTDNAIMWFIVEHFETSMGIAFVSTILLFALSYALSTTFFKRKYV</sequence>
<keyword evidence="1" id="KW-0812">Transmembrane</keyword>
<dbReference type="PANTHER" id="PTHR41309">
    <property type="entry name" value="MEMBRANE PROTEIN-RELATED"/>
    <property type="match status" value="1"/>
</dbReference>
<evidence type="ECO:0000313" key="2">
    <source>
        <dbReference type="EMBL" id="GAA6410009.1"/>
    </source>
</evidence>
<keyword evidence="3" id="KW-1185">Reference proteome</keyword>
<evidence type="ECO:0000256" key="1">
    <source>
        <dbReference type="SAM" id="Phobius"/>
    </source>
</evidence>